<dbReference type="Pfam" id="PF13847">
    <property type="entry name" value="Methyltransf_31"/>
    <property type="match status" value="1"/>
</dbReference>
<dbReference type="PANTHER" id="PTHR43861">
    <property type="entry name" value="TRANS-ACONITATE 2-METHYLTRANSFERASE-RELATED"/>
    <property type="match status" value="1"/>
</dbReference>
<dbReference type="InterPro" id="IPR023149">
    <property type="entry name" value="Trans_acon_MeTrfase_C"/>
</dbReference>
<keyword evidence="3" id="KW-1185">Reference proteome</keyword>
<name>A0A3N0HXY1_9FIRM</name>
<evidence type="ECO:0000313" key="3">
    <source>
        <dbReference type="Proteomes" id="UP000276568"/>
    </source>
</evidence>
<gene>
    <name evidence="2" type="ORF">EDX97_08195</name>
</gene>
<dbReference type="Gene3D" id="3.40.50.150">
    <property type="entry name" value="Vaccinia Virus protein VP39"/>
    <property type="match status" value="1"/>
</dbReference>
<dbReference type="Proteomes" id="UP000276568">
    <property type="component" value="Unassembled WGS sequence"/>
</dbReference>
<dbReference type="EMBL" id="RJQC01000003">
    <property type="protein sequence ID" value="RNM29611.1"/>
    <property type="molecule type" value="Genomic_DNA"/>
</dbReference>
<dbReference type="OrthoDB" id="9774345at2"/>
<dbReference type="AlphaFoldDB" id="A0A3N0HXY1"/>
<keyword evidence="2" id="KW-0808">Transferase</keyword>
<evidence type="ECO:0000259" key="1">
    <source>
        <dbReference type="Pfam" id="PF13847"/>
    </source>
</evidence>
<sequence length="252" mass="29448">MADWNAQQYKKFERERTQPSIDLIHRIDGKPNSILDIGCGPGNSTYQLKKYFPKAHLLGIDQSQDMLAKAKMTYPDLSFQEANIPNDLGSLDSYDLIFSNAWLHWIPDHSTLLPKLINQLNDHGVLAVQMPMVQTAIFYRCLNEVLTREKWNRLRNIHNFHNLSPNETFDILMPISNVTMWETTYYHVLENHDAIIEWYKGSGLRPYLNLLSETKKEEFISDVMRILQKEIPIQKNGSVLLKMPRLFFIARK</sequence>
<protein>
    <submittedName>
        <fullName evidence="2">Methyltransferase domain-containing protein</fullName>
    </submittedName>
</protein>
<proteinExistence type="predicted"/>
<dbReference type="SUPFAM" id="SSF53335">
    <property type="entry name" value="S-adenosyl-L-methionine-dependent methyltransferases"/>
    <property type="match status" value="1"/>
</dbReference>
<dbReference type="GO" id="GO:0030798">
    <property type="term" value="F:trans-aconitate 2-methyltransferase activity"/>
    <property type="evidence" value="ECO:0007669"/>
    <property type="project" value="InterPro"/>
</dbReference>
<dbReference type="PANTHER" id="PTHR43861:SF1">
    <property type="entry name" value="TRANS-ACONITATE 2-METHYLTRANSFERASE"/>
    <property type="match status" value="1"/>
</dbReference>
<reference evidence="2 3" key="1">
    <citation type="submission" date="2018-11" db="EMBL/GenBank/DDBJ databases">
        <title>Clostridium sp. nov., a member of the family Erysipelotrichaceae isolated from pig faeces.</title>
        <authorList>
            <person name="Chang Y.-H."/>
        </authorList>
    </citation>
    <scope>NUCLEOTIDE SEQUENCE [LARGE SCALE GENOMIC DNA]</scope>
    <source>
        <strain evidence="2 3">YH-panp20</strain>
    </source>
</reference>
<dbReference type="RefSeq" id="WP_128520686.1">
    <property type="nucleotide sequence ID" value="NZ_RJQC01000003.1"/>
</dbReference>
<evidence type="ECO:0000313" key="2">
    <source>
        <dbReference type="EMBL" id="RNM29611.1"/>
    </source>
</evidence>
<comment type="caution">
    <text evidence="2">The sequence shown here is derived from an EMBL/GenBank/DDBJ whole genome shotgun (WGS) entry which is preliminary data.</text>
</comment>
<dbReference type="InterPro" id="IPR025714">
    <property type="entry name" value="Methyltranfer_dom"/>
</dbReference>
<keyword evidence="2" id="KW-0489">Methyltransferase</keyword>
<dbReference type="Gene3D" id="1.10.150.290">
    <property type="entry name" value="S-adenosyl-L-methionine-dependent methyltransferases"/>
    <property type="match status" value="1"/>
</dbReference>
<feature type="domain" description="Methyltransferase" evidence="1">
    <location>
        <begin position="33"/>
        <end position="138"/>
    </location>
</feature>
<dbReference type="InterPro" id="IPR029063">
    <property type="entry name" value="SAM-dependent_MTases_sf"/>
</dbReference>
<dbReference type="CDD" id="cd02440">
    <property type="entry name" value="AdoMet_MTases"/>
    <property type="match status" value="1"/>
</dbReference>
<dbReference type="GO" id="GO:0032259">
    <property type="term" value="P:methylation"/>
    <property type="evidence" value="ECO:0007669"/>
    <property type="project" value="UniProtKB-KW"/>
</dbReference>
<accession>A0A3N0HXY1</accession>
<organism evidence="2 3">
    <name type="scientific">Absicoccus porci</name>
    <dbReference type="NCBI Taxonomy" id="2486576"/>
    <lineage>
        <taxon>Bacteria</taxon>
        <taxon>Bacillati</taxon>
        <taxon>Bacillota</taxon>
        <taxon>Erysipelotrichia</taxon>
        <taxon>Erysipelotrichales</taxon>
        <taxon>Erysipelotrichaceae</taxon>
        <taxon>Absicoccus</taxon>
    </lineage>
</organism>